<evidence type="ECO:0000313" key="18">
    <source>
        <dbReference type="Proteomes" id="UP000886890"/>
    </source>
</evidence>
<evidence type="ECO:0000256" key="12">
    <source>
        <dbReference type="ARBA" id="ARBA00071329"/>
    </source>
</evidence>
<evidence type="ECO:0000256" key="13">
    <source>
        <dbReference type="NCBIfam" id="TIGR01882"/>
    </source>
</evidence>
<organism evidence="17 18">
    <name type="scientific">Candidatus Fusicatenibacter merdavium</name>
    <dbReference type="NCBI Taxonomy" id="2838600"/>
    <lineage>
        <taxon>Bacteria</taxon>
        <taxon>Bacillati</taxon>
        <taxon>Bacillota</taxon>
        <taxon>Clostridia</taxon>
        <taxon>Lachnospirales</taxon>
        <taxon>Lachnospiraceae</taxon>
        <taxon>Fusicatenibacter</taxon>
    </lineage>
</organism>
<evidence type="ECO:0000256" key="2">
    <source>
        <dbReference type="ARBA" id="ARBA00004496"/>
    </source>
</evidence>
<feature type="binding site" evidence="15">
    <location>
        <position position="140"/>
    </location>
    <ligand>
        <name>Zn(2+)</name>
        <dbReference type="ChEBI" id="CHEBI:29105"/>
        <label>2</label>
    </ligand>
</feature>
<feature type="binding site" evidence="15">
    <location>
        <position position="140"/>
    </location>
    <ligand>
        <name>Zn(2+)</name>
        <dbReference type="ChEBI" id="CHEBI:29105"/>
        <label>1</label>
    </ligand>
</feature>
<dbReference type="NCBIfam" id="NF003976">
    <property type="entry name" value="PRK05469.1"/>
    <property type="match status" value="1"/>
</dbReference>
<proteinExistence type="inferred from homology"/>
<comment type="similarity">
    <text evidence="3">Belongs to the peptidase M20B family.</text>
</comment>
<evidence type="ECO:0000256" key="10">
    <source>
        <dbReference type="ARBA" id="ARBA00022833"/>
    </source>
</evidence>
<name>A0A9D2BIS6_9FIRM</name>
<dbReference type="InterPro" id="IPR002933">
    <property type="entry name" value="Peptidase_M20"/>
</dbReference>
<evidence type="ECO:0000256" key="5">
    <source>
        <dbReference type="ARBA" id="ARBA00022438"/>
    </source>
</evidence>
<keyword evidence="10 15" id="KW-0862">Zinc</keyword>
<evidence type="ECO:0000313" key="17">
    <source>
        <dbReference type="EMBL" id="HIX76784.1"/>
    </source>
</evidence>
<dbReference type="PANTHER" id="PTHR42994:SF1">
    <property type="entry name" value="PEPTIDASE T"/>
    <property type="match status" value="1"/>
</dbReference>
<keyword evidence="5 17" id="KW-0031">Aminopeptidase</keyword>
<dbReference type="Gene3D" id="3.40.630.10">
    <property type="entry name" value="Zn peptidases"/>
    <property type="match status" value="1"/>
</dbReference>
<dbReference type="Gene3D" id="3.30.70.360">
    <property type="match status" value="1"/>
</dbReference>
<sequence length="407" mass="45022">MKAYERLLNYVKISTPSNENSDTHPTSRCQFELAERLADELKSLGVKQVRVDENCYVYGILPASAGYEQKTKLGFIAHMDTVSDFADHAVHPVFHPEYDGEDLELGTSGRKLERSVFPHLSELKGRTLITSDGTTILGADDKAGIAEIMTMAEELEKRGIPHGQISIGFTPDEEVGQGADLFDVPGFGAEFAYTVDGGPEGEIEYENFNAASAKIKITGFNVHPGSSKDTMINAAGVACEIQSMLPEKETPRNTEGYEGFYHLTGMRGDVAQAEMEYIIRDHDAEKFAAKESYLREITEKMNRKYGDGTVSLEIREQYRNMAEKIRPCFHLIENAQEAARRAGIQPKVVPVRGGTDGARLSYMGLPCPNLGTGGYAYHGPYEHITAEGMDLTVEMLLELVKIYAERN</sequence>
<keyword evidence="6" id="KW-0963">Cytoplasm</keyword>
<keyword evidence="11" id="KW-0482">Metalloprotease</keyword>
<dbReference type="PANTHER" id="PTHR42994">
    <property type="entry name" value="PEPTIDASE T"/>
    <property type="match status" value="1"/>
</dbReference>
<evidence type="ECO:0000256" key="15">
    <source>
        <dbReference type="PIRSR" id="PIRSR037215-2"/>
    </source>
</evidence>
<feature type="active site" evidence="14">
    <location>
        <position position="80"/>
    </location>
</feature>
<dbReference type="NCBIfam" id="TIGR01882">
    <property type="entry name" value="peptidase-T"/>
    <property type="match status" value="1"/>
</dbReference>
<evidence type="ECO:0000256" key="4">
    <source>
        <dbReference type="ARBA" id="ARBA00012563"/>
    </source>
</evidence>
<evidence type="ECO:0000256" key="1">
    <source>
        <dbReference type="ARBA" id="ARBA00000870"/>
    </source>
</evidence>
<dbReference type="InterPro" id="IPR010161">
    <property type="entry name" value="Peptidase_M20B"/>
</dbReference>
<evidence type="ECO:0000256" key="8">
    <source>
        <dbReference type="ARBA" id="ARBA00022723"/>
    </source>
</evidence>
<dbReference type="GO" id="GO:0008270">
    <property type="term" value="F:zinc ion binding"/>
    <property type="evidence" value="ECO:0007669"/>
    <property type="project" value="InterPro"/>
</dbReference>
<dbReference type="SUPFAM" id="SSF55031">
    <property type="entry name" value="Bacterial exopeptidase dimerisation domain"/>
    <property type="match status" value="1"/>
</dbReference>
<reference evidence="17" key="1">
    <citation type="journal article" date="2021" name="PeerJ">
        <title>Extensive microbial diversity within the chicken gut microbiome revealed by metagenomics and culture.</title>
        <authorList>
            <person name="Gilroy R."/>
            <person name="Ravi A."/>
            <person name="Getino M."/>
            <person name="Pursley I."/>
            <person name="Horton D.L."/>
            <person name="Alikhan N.F."/>
            <person name="Baker D."/>
            <person name="Gharbi K."/>
            <person name="Hall N."/>
            <person name="Watson M."/>
            <person name="Adriaenssens E.M."/>
            <person name="Foster-Nyarko E."/>
            <person name="Jarju S."/>
            <person name="Secka A."/>
            <person name="Antonio M."/>
            <person name="Oren A."/>
            <person name="Chaudhuri R.R."/>
            <person name="La Ragione R."/>
            <person name="Hildebrand F."/>
            <person name="Pallen M.J."/>
        </authorList>
    </citation>
    <scope>NUCLEOTIDE SEQUENCE</scope>
    <source>
        <strain evidence="17">CHK183-1962</strain>
    </source>
</reference>
<dbReference type="PIRSF" id="PIRSF037215">
    <property type="entry name" value="Peptidase_M20B"/>
    <property type="match status" value="1"/>
</dbReference>
<dbReference type="InterPro" id="IPR001261">
    <property type="entry name" value="ArgE/DapE_CS"/>
</dbReference>
<comment type="subcellular location">
    <subcellularLocation>
        <location evidence="2">Cytoplasm</location>
    </subcellularLocation>
</comment>
<dbReference type="PROSITE" id="PS00758">
    <property type="entry name" value="ARGE_DAPE_CPG2_1"/>
    <property type="match status" value="1"/>
</dbReference>
<dbReference type="GO" id="GO:0006508">
    <property type="term" value="P:proteolysis"/>
    <property type="evidence" value="ECO:0007669"/>
    <property type="project" value="UniProtKB-UniRule"/>
</dbReference>
<dbReference type="Pfam" id="PF07687">
    <property type="entry name" value="M20_dimer"/>
    <property type="match status" value="1"/>
</dbReference>
<accession>A0A9D2BIS6</accession>
<feature type="binding site" evidence="15">
    <location>
        <position position="378"/>
    </location>
    <ligand>
        <name>Zn(2+)</name>
        <dbReference type="ChEBI" id="CHEBI:29105"/>
        <label>2</label>
    </ligand>
</feature>
<feature type="domain" description="Peptidase M20 dimerisation" evidence="16">
    <location>
        <begin position="205"/>
        <end position="305"/>
    </location>
</feature>
<keyword evidence="8 15" id="KW-0479">Metal-binding</keyword>
<dbReference type="GO" id="GO:0045148">
    <property type="term" value="F:tripeptide aminopeptidase activity"/>
    <property type="evidence" value="ECO:0007669"/>
    <property type="project" value="UniProtKB-UniRule"/>
</dbReference>
<gene>
    <name evidence="17" type="primary">pepT</name>
    <name evidence="17" type="ORF">H9734_04205</name>
</gene>
<comment type="caution">
    <text evidence="17">The sequence shown here is derived from an EMBL/GenBank/DDBJ whole genome shotgun (WGS) entry which is preliminary data.</text>
</comment>
<protein>
    <recommendedName>
        <fullName evidence="12 13">Peptidase T</fullName>
        <ecNumber evidence="4 13">3.4.11.4</ecNumber>
    </recommendedName>
</protein>
<comment type="cofactor">
    <cofactor evidence="15">
        <name>Zn(2+)</name>
        <dbReference type="ChEBI" id="CHEBI:29105"/>
    </cofactor>
    <text evidence="15">Binds 2 Zn(2+) ions per subunit.</text>
</comment>
<evidence type="ECO:0000256" key="3">
    <source>
        <dbReference type="ARBA" id="ARBA00009692"/>
    </source>
</evidence>
<evidence type="ECO:0000256" key="6">
    <source>
        <dbReference type="ARBA" id="ARBA00022490"/>
    </source>
</evidence>
<evidence type="ECO:0000256" key="7">
    <source>
        <dbReference type="ARBA" id="ARBA00022670"/>
    </source>
</evidence>
<feature type="binding site" evidence="15">
    <location>
        <position position="174"/>
    </location>
    <ligand>
        <name>Zn(2+)</name>
        <dbReference type="ChEBI" id="CHEBI:29105"/>
        <label>2</label>
    </ligand>
</feature>
<evidence type="ECO:0000256" key="14">
    <source>
        <dbReference type="PIRSR" id="PIRSR037215-1"/>
    </source>
</evidence>
<feature type="active site" description="Proton acceptor" evidence="14">
    <location>
        <position position="173"/>
    </location>
</feature>
<dbReference type="Proteomes" id="UP000886890">
    <property type="component" value="Unassembled WGS sequence"/>
</dbReference>
<dbReference type="InterPro" id="IPR011650">
    <property type="entry name" value="Peptidase_M20_dimer"/>
</dbReference>
<dbReference type="InterPro" id="IPR036264">
    <property type="entry name" value="Bact_exopeptidase_dim_dom"/>
</dbReference>
<dbReference type="EMBL" id="DXEK01000068">
    <property type="protein sequence ID" value="HIX76784.1"/>
    <property type="molecule type" value="Genomic_DNA"/>
</dbReference>
<dbReference type="GO" id="GO:0008237">
    <property type="term" value="F:metallopeptidase activity"/>
    <property type="evidence" value="ECO:0007669"/>
    <property type="project" value="UniProtKB-KW"/>
</dbReference>
<dbReference type="SUPFAM" id="SSF53187">
    <property type="entry name" value="Zn-dependent exopeptidases"/>
    <property type="match status" value="1"/>
</dbReference>
<dbReference type="AlphaFoldDB" id="A0A9D2BIS6"/>
<dbReference type="FunFam" id="3.30.70.360:FF:000002">
    <property type="entry name" value="Peptidase T"/>
    <property type="match status" value="1"/>
</dbReference>
<dbReference type="NCBIfam" id="NF009920">
    <property type="entry name" value="PRK13381.1"/>
    <property type="match status" value="1"/>
</dbReference>
<dbReference type="PROSITE" id="PS00759">
    <property type="entry name" value="ARGE_DAPE_CPG2_2"/>
    <property type="match status" value="1"/>
</dbReference>
<evidence type="ECO:0000259" key="16">
    <source>
        <dbReference type="Pfam" id="PF07687"/>
    </source>
</evidence>
<comment type="catalytic activity">
    <reaction evidence="1">
        <text>Release of the N-terminal residue from a tripeptide.</text>
        <dbReference type="EC" id="3.4.11.4"/>
    </reaction>
</comment>
<dbReference type="GO" id="GO:0005737">
    <property type="term" value="C:cytoplasm"/>
    <property type="evidence" value="ECO:0007669"/>
    <property type="project" value="UniProtKB-SubCell"/>
</dbReference>
<keyword evidence="9 17" id="KW-0378">Hydrolase</keyword>
<dbReference type="EC" id="3.4.11.4" evidence="4 13"/>
<evidence type="ECO:0000256" key="9">
    <source>
        <dbReference type="ARBA" id="ARBA00022801"/>
    </source>
</evidence>
<keyword evidence="7" id="KW-0645">Protease</keyword>
<dbReference type="Pfam" id="PF01546">
    <property type="entry name" value="Peptidase_M20"/>
    <property type="match status" value="1"/>
</dbReference>
<feature type="binding site" evidence="15">
    <location>
        <position position="78"/>
    </location>
    <ligand>
        <name>Zn(2+)</name>
        <dbReference type="ChEBI" id="CHEBI:29105"/>
        <label>1</label>
    </ligand>
</feature>
<evidence type="ECO:0000256" key="11">
    <source>
        <dbReference type="ARBA" id="ARBA00023049"/>
    </source>
</evidence>
<dbReference type="GO" id="GO:0006518">
    <property type="term" value="P:peptide metabolic process"/>
    <property type="evidence" value="ECO:0007669"/>
    <property type="project" value="InterPro"/>
</dbReference>
<reference evidence="17" key="2">
    <citation type="submission" date="2021-04" db="EMBL/GenBank/DDBJ databases">
        <authorList>
            <person name="Gilroy R."/>
        </authorList>
    </citation>
    <scope>NUCLEOTIDE SEQUENCE</scope>
    <source>
        <strain evidence="17">CHK183-1962</strain>
    </source>
</reference>
<dbReference type="CDD" id="cd03892">
    <property type="entry name" value="M20_peptT"/>
    <property type="match status" value="1"/>
</dbReference>
<feature type="binding site" evidence="15">
    <location>
        <position position="196"/>
    </location>
    <ligand>
        <name>Zn(2+)</name>
        <dbReference type="ChEBI" id="CHEBI:29105"/>
        <label>1</label>
    </ligand>
</feature>